<dbReference type="Gene3D" id="1.20.140.160">
    <property type="match status" value="1"/>
</dbReference>
<dbReference type="Proteomes" id="UP001589587">
    <property type="component" value="Unassembled WGS sequence"/>
</dbReference>
<comment type="caution">
    <text evidence="2">The sequence shown here is derived from an EMBL/GenBank/DDBJ whole genome shotgun (WGS) entry which is preliminary data.</text>
</comment>
<name>A0ABV5XQT4_9NOCA</name>
<feature type="domain" description="RNA polymerase sigma-70 region 4" evidence="1">
    <location>
        <begin position="3"/>
        <end position="38"/>
    </location>
</feature>
<dbReference type="SUPFAM" id="SSF88659">
    <property type="entry name" value="Sigma3 and sigma4 domains of RNA polymerase sigma factors"/>
    <property type="match status" value="1"/>
</dbReference>
<dbReference type="RefSeq" id="WP_378377065.1">
    <property type="nucleotide sequence ID" value="NZ_JBHMAS010000098.1"/>
</dbReference>
<keyword evidence="3" id="KW-1185">Reference proteome</keyword>
<reference evidence="2 3" key="1">
    <citation type="submission" date="2024-09" db="EMBL/GenBank/DDBJ databases">
        <authorList>
            <person name="Sun Q."/>
            <person name="Mori K."/>
        </authorList>
    </citation>
    <scope>NUCLEOTIDE SEQUENCE [LARGE SCALE GENOMIC DNA]</scope>
    <source>
        <strain evidence="2 3">JCM 11411</strain>
    </source>
</reference>
<sequence length="51" mass="5627">MLYRFFGELTQAETAEKVGLSQVHVSRLLTQSLKALRKAQPPSQLEIAVAA</sequence>
<accession>A0ABV5XQT4</accession>
<organism evidence="2 3">
    <name type="scientific">Rhodococcus baikonurensis</name>
    <dbReference type="NCBI Taxonomy" id="172041"/>
    <lineage>
        <taxon>Bacteria</taxon>
        <taxon>Bacillati</taxon>
        <taxon>Actinomycetota</taxon>
        <taxon>Actinomycetes</taxon>
        <taxon>Mycobacteriales</taxon>
        <taxon>Nocardiaceae</taxon>
        <taxon>Rhodococcus</taxon>
        <taxon>Rhodococcus erythropolis group</taxon>
    </lineage>
</organism>
<evidence type="ECO:0000259" key="1">
    <source>
        <dbReference type="Pfam" id="PF04545"/>
    </source>
</evidence>
<protein>
    <submittedName>
        <fullName evidence="2">Sigma factor-like helix-turn-helix DNA-binding protein</fullName>
    </submittedName>
</protein>
<gene>
    <name evidence="2" type="ORF">ACFFQ6_34610</name>
</gene>
<dbReference type="Pfam" id="PF04545">
    <property type="entry name" value="Sigma70_r4"/>
    <property type="match status" value="1"/>
</dbReference>
<dbReference type="EMBL" id="JBHMAS010000098">
    <property type="protein sequence ID" value="MFB9784835.1"/>
    <property type="molecule type" value="Genomic_DNA"/>
</dbReference>
<evidence type="ECO:0000313" key="3">
    <source>
        <dbReference type="Proteomes" id="UP001589587"/>
    </source>
</evidence>
<dbReference type="InterPro" id="IPR013324">
    <property type="entry name" value="RNA_pol_sigma_r3/r4-like"/>
</dbReference>
<dbReference type="InterPro" id="IPR007630">
    <property type="entry name" value="RNA_pol_sigma70_r4"/>
</dbReference>
<proteinExistence type="predicted"/>
<evidence type="ECO:0000313" key="2">
    <source>
        <dbReference type="EMBL" id="MFB9784835.1"/>
    </source>
</evidence>